<accession>A0A2P6QSX0</accession>
<protein>
    <submittedName>
        <fullName evidence="1">Uncharacterized protein</fullName>
    </submittedName>
</protein>
<organism evidence="1 2">
    <name type="scientific">Rosa chinensis</name>
    <name type="common">China rose</name>
    <dbReference type="NCBI Taxonomy" id="74649"/>
    <lineage>
        <taxon>Eukaryota</taxon>
        <taxon>Viridiplantae</taxon>
        <taxon>Streptophyta</taxon>
        <taxon>Embryophyta</taxon>
        <taxon>Tracheophyta</taxon>
        <taxon>Spermatophyta</taxon>
        <taxon>Magnoliopsida</taxon>
        <taxon>eudicotyledons</taxon>
        <taxon>Gunneridae</taxon>
        <taxon>Pentapetalae</taxon>
        <taxon>rosids</taxon>
        <taxon>fabids</taxon>
        <taxon>Rosales</taxon>
        <taxon>Rosaceae</taxon>
        <taxon>Rosoideae</taxon>
        <taxon>Rosoideae incertae sedis</taxon>
        <taxon>Rosa</taxon>
    </lineage>
</organism>
<name>A0A2P6QSX0_ROSCH</name>
<keyword evidence="2" id="KW-1185">Reference proteome</keyword>
<reference evidence="1 2" key="1">
    <citation type="journal article" date="2018" name="Nat. Genet.">
        <title>The Rosa genome provides new insights in the design of modern roses.</title>
        <authorList>
            <person name="Bendahmane M."/>
        </authorList>
    </citation>
    <scope>NUCLEOTIDE SEQUENCE [LARGE SCALE GENOMIC DNA]</scope>
    <source>
        <strain evidence="2">cv. Old Blush</strain>
    </source>
</reference>
<gene>
    <name evidence="1" type="ORF">RchiOBHm_Chr4g0400771</name>
</gene>
<evidence type="ECO:0000313" key="1">
    <source>
        <dbReference type="EMBL" id="PRQ37276.1"/>
    </source>
</evidence>
<proteinExistence type="predicted"/>
<dbReference type="Gramene" id="PRQ37276">
    <property type="protein sequence ID" value="PRQ37276"/>
    <property type="gene ID" value="RchiOBHm_Chr4g0400771"/>
</dbReference>
<dbReference type="Proteomes" id="UP000238479">
    <property type="component" value="Chromosome 4"/>
</dbReference>
<comment type="caution">
    <text evidence="1">The sequence shown here is derived from an EMBL/GenBank/DDBJ whole genome shotgun (WGS) entry which is preliminary data.</text>
</comment>
<dbReference type="AlphaFoldDB" id="A0A2P6QSX0"/>
<evidence type="ECO:0000313" key="2">
    <source>
        <dbReference type="Proteomes" id="UP000238479"/>
    </source>
</evidence>
<sequence>MSSWLSEDRAKETSCLFDMDDMFSFANKQPRCMFFSLSMFKPRSNSTFLRYDTRFEIR</sequence>
<dbReference type="EMBL" id="PDCK01000042">
    <property type="protein sequence ID" value="PRQ37276.1"/>
    <property type="molecule type" value="Genomic_DNA"/>
</dbReference>